<dbReference type="PANTHER" id="PTHR42770:SF15">
    <property type="entry name" value="GLUTAMATE_GAMMA-AMINOBUTYRATE ANTIPORTER-RELATED"/>
    <property type="match status" value="1"/>
</dbReference>
<dbReference type="InterPro" id="IPR050367">
    <property type="entry name" value="APC_superfamily"/>
</dbReference>
<evidence type="ECO:0000313" key="10">
    <source>
        <dbReference type="Proteomes" id="UP000515913"/>
    </source>
</evidence>
<feature type="transmembrane region" description="Helical" evidence="8">
    <location>
        <begin position="342"/>
        <end position="363"/>
    </location>
</feature>
<dbReference type="KEGG" id="fho:H9Q81_04210"/>
<evidence type="ECO:0000256" key="5">
    <source>
        <dbReference type="ARBA" id="ARBA00022989"/>
    </source>
</evidence>
<feature type="transmembrane region" description="Helical" evidence="8">
    <location>
        <begin position="129"/>
        <end position="149"/>
    </location>
</feature>
<keyword evidence="3" id="KW-1003">Cell membrane</keyword>
<organism evidence="9 10">
    <name type="scientific">Fusobacterium hominis</name>
    <dbReference type="NCBI Taxonomy" id="2764326"/>
    <lineage>
        <taxon>Bacteria</taxon>
        <taxon>Fusobacteriati</taxon>
        <taxon>Fusobacteriota</taxon>
        <taxon>Fusobacteriia</taxon>
        <taxon>Fusobacteriales</taxon>
        <taxon>Fusobacteriaceae</taxon>
        <taxon>Fusobacterium</taxon>
    </lineage>
</organism>
<evidence type="ECO:0000256" key="8">
    <source>
        <dbReference type="SAM" id="Phobius"/>
    </source>
</evidence>
<keyword evidence="2" id="KW-0813">Transport</keyword>
<dbReference type="PANTHER" id="PTHR42770">
    <property type="entry name" value="AMINO ACID TRANSPORTER-RELATED"/>
    <property type="match status" value="1"/>
</dbReference>
<dbReference type="Proteomes" id="UP000515913">
    <property type="component" value="Chromosome"/>
</dbReference>
<dbReference type="NCBIfam" id="TIGR03813">
    <property type="entry name" value="put_Glu_GABA_T"/>
    <property type="match status" value="1"/>
</dbReference>
<keyword evidence="5 8" id="KW-1133">Transmembrane helix</keyword>
<feature type="region of interest" description="Disordered" evidence="7">
    <location>
        <begin position="474"/>
        <end position="498"/>
    </location>
</feature>
<feature type="transmembrane region" description="Helical" evidence="8">
    <location>
        <begin position="207"/>
        <end position="228"/>
    </location>
</feature>
<dbReference type="GO" id="GO:0005886">
    <property type="term" value="C:plasma membrane"/>
    <property type="evidence" value="ECO:0007669"/>
    <property type="project" value="UniProtKB-SubCell"/>
</dbReference>
<dbReference type="GO" id="GO:0022857">
    <property type="term" value="F:transmembrane transporter activity"/>
    <property type="evidence" value="ECO:0007669"/>
    <property type="project" value="InterPro"/>
</dbReference>
<keyword evidence="6 8" id="KW-0472">Membrane</keyword>
<dbReference type="Pfam" id="PF13520">
    <property type="entry name" value="AA_permease_2"/>
    <property type="match status" value="1"/>
</dbReference>
<evidence type="ECO:0000256" key="6">
    <source>
        <dbReference type="ARBA" id="ARBA00023136"/>
    </source>
</evidence>
<keyword evidence="4 8" id="KW-0812">Transmembrane</keyword>
<evidence type="ECO:0000256" key="3">
    <source>
        <dbReference type="ARBA" id="ARBA00022475"/>
    </source>
</evidence>
<feature type="transmembrane region" description="Helical" evidence="8">
    <location>
        <begin position="73"/>
        <end position="92"/>
    </location>
</feature>
<dbReference type="InterPro" id="IPR022520">
    <property type="entry name" value="Glu/GABA_antiporter_put"/>
</dbReference>
<dbReference type="Gene3D" id="1.20.1740.10">
    <property type="entry name" value="Amino acid/polyamine transporter I"/>
    <property type="match status" value="1"/>
</dbReference>
<sequence>MNTQKDNKPFGLTVGTLTVMNIAAVVSLRGLPSEAEYGLGSIFYYLFAAVVFLIPVSMISAELAASFPKKGGVYRWVGEAYGSRLGFLAIWLQWIQNTIWFPTVLTFSAVSIAYIGANPSAAEVPLANNKIYVAIVCLVIYWGATLINLKGLSASAKISKYGGMIGTIIPAAILTVFGIIWLVEGRPLQLDTNINTLFPDLSNLNNLVLASSIFLFFAGMEMSAVHVTEIDNPQKNYPKAILSAALIAVCIFIFGTLSIGFVLPAKEINLTQGLLVAFDRYLVGYHLEFLTPVIAIMLVIGVLAGVSTWIGGPSKGLLTVGHHGLLPPFLQKTNKNGVQANILLVQGYIVTVLIFLFTFMTSVQAVYQILSQLTVILYLTMYILLFLSGMKLRKERPNIPRPFKVPGGHMGIYVLGILGCCGALLAFVLSFLPPAQIKVGSTTIWYSILFIGYFVFVGIPLIIYHFRKPSWINEKSDDSLEPFSWEEKKTDKPTTQQQ</sequence>
<dbReference type="AlphaFoldDB" id="A0A7G9GZ03"/>
<evidence type="ECO:0000313" key="9">
    <source>
        <dbReference type="EMBL" id="QNM16035.1"/>
    </source>
</evidence>
<reference evidence="9 10" key="1">
    <citation type="submission" date="2020-08" db="EMBL/GenBank/DDBJ databases">
        <authorList>
            <person name="Liu C."/>
            <person name="Sun Q."/>
        </authorList>
    </citation>
    <scope>NUCLEOTIDE SEQUENCE [LARGE SCALE GENOMIC DNA]</scope>
    <source>
        <strain evidence="9 10">NSJ-57</strain>
    </source>
</reference>
<feature type="transmembrane region" description="Helical" evidence="8">
    <location>
        <begin position="410"/>
        <end position="432"/>
    </location>
</feature>
<feature type="transmembrane region" description="Helical" evidence="8">
    <location>
        <begin position="43"/>
        <end position="61"/>
    </location>
</feature>
<feature type="transmembrane region" description="Helical" evidence="8">
    <location>
        <begin position="12"/>
        <end position="31"/>
    </location>
</feature>
<protein>
    <submittedName>
        <fullName evidence="9">Amino acid permease</fullName>
    </submittedName>
</protein>
<dbReference type="RefSeq" id="WP_101473778.1">
    <property type="nucleotide sequence ID" value="NZ_CP060637.1"/>
</dbReference>
<proteinExistence type="predicted"/>
<dbReference type="InterPro" id="IPR002293">
    <property type="entry name" value="AA/rel_permease1"/>
</dbReference>
<feature type="transmembrane region" description="Helical" evidence="8">
    <location>
        <begin position="369"/>
        <end position="389"/>
    </location>
</feature>
<name>A0A7G9GZ03_9FUSO</name>
<evidence type="ECO:0000256" key="2">
    <source>
        <dbReference type="ARBA" id="ARBA00022448"/>
    </source>
</evidence>
<feature type="transmembrane region" description="Helical" evidence="8">
    <location>
        <begin position="240"/>
        <end position="263"/>
    </location>
</feature>
<gene>
    <name evidence="9" type="ORF">H9Q81_04210</name>
</gene>
<evidence type="ECO:0000256" key="1">
    <source>
        <dbReference type="ARBA" id="ARBA00004651"/>
    </source>
</evidence>
<feature type="transmembrane region" description="Helical" evidence="8">
    <location>
        <begin position="99"/>
        <end position="117"/>
    </location>
</feature>
<dbReference type="EMBL" id="CP060637">
    <property type="protein sequence ID" value="QNM16035.1"/>
    <property type="molecule type" value="Genomic_DNA"/>
</dbReference>
<evidence type="ECO:0000256" key="4">
    <source>
        <dbReference type="ARBA" id="ARBA00022692"/>
    </source>
</evidence>
<dbReference type="PIRSF" id="PIRSF006060">
    <property type="entry name" value="AA_transporter"/>
    <property type="match status" value="1"/>
</dbReference>
<feature type="transmembrane region" description="Helical" evidence="8">
    <location>
        <begin position="283"/>
        <end position="306"/>
    </location>
</feature>
<evidence type="ECO:0000256" key="7">
    <source>
        <dbReference type="SAM" id="MobiDB-lite"/>
    </source>
</evidence>
<accession>A0A7G9GZ03</accession>
<keyword evidence="10" id="KW-1185">Reference proteome</keyword>
<feature type="transmembrane region" description="Helical" evidence="8">
    <location>
        <begin position="444"/>
        <end position="466"/>
    </location>
</feature>
<comment type="subcellular location">
    <subcellularLocation>
        <location evidence="1">Cell membrane</location>
        <topology evidence="1">Multi-pass membrane protein</topology>
    </subcellularLocation>
</comment>
<feature type="transmembrane region" description="Helical" evidence="8">
    <location>
        <begin position="161"/>
        <end position="183"/>
    </location>
</feature>